<dbReference type="SUPFAM" id="SSF49785">
    <property type="entry name" value="Galactose-binding domain-like"/>
    <property type="match status" value="1"/>
</dbReference>
<dbReference type="Pfam" id="PF17132">
    <property type="entry name" value="Glyco_hydro_106"/>
    <property type="match status" value="2"/>
</dbReference>
<dbReference type="PANTHER" id="PTHR36848:SF2">
    <property type="entry name" value="SECRETED PROTEIN"/>
    <property type="match status" value="1"/>
</dbReference>
<keyword evidence="3" id="KW-1185">Reference proteome</keyword>
<evidence type="ECO:0000313" key="2">
    <source>
        <dbReference type="EMBL" id="MFB9572034.1"/>
    </source>
</evidence>
<gene>
    <name evidence="2" type="ORF">ACFFTL_06775</name>
</gene>
<sequence length="991" mass="106046">MSLRRRTVLTMGALAGAAATSLPLTAVPAAAEEGKGSTVPRGFGDPESGVRPKFRWWWPDALVNTREITDEIGSIAAAGFGGVEIAAVTHSLSQQIDAQRYGWGTPAWTAAVEAALRAAKRHDVVVDLTVGPAWPAAVPSITPDSTAAAKELAHGQAVVAPGETYSGPLPAAVSEASEDVTVQRPLLVQAVRVATGSSAGAVPVVLDQSSVTDLTSAVRGSTLTWTAPDDGSWLIVAYWERGSGQRPEGPAHTAPLSYVVDHFSDAGTGAVTGFWEKHILTPEIRSLLRDVGGALFEDSIELETDATLWTPKLPAEFERRKGYSLLPYLATVVEKKEKPVFSFGPAVDKPVRSDVMDVITELYIEHHLRPLQNWAHTLGLKLRIQPYGLETDAIYKAAILDIPEGESLGFKNLDDFRCLAGGRDMGGRLVLSNEAGGVANGAYSTTWSATLKKLVIQYAAGVNQAVFHGFAYADAPGAAWPGFAAFSPYRGGAGYGEAWGPRQPTWQHADIVADCLARIQQVLQTGVNRVDVGVLRQKGYAGSGLGAPWFTGDGVPVGWTHTFLSPRLLDLPSAVVRNGRFAPDGPSCKALVVDGDVMSGREHTLQLDVARRLVAYADAGLAIILIGNWSDAHVPGMPAAADDNTRLRELLVELQKRPTVHTVADRPNVPDAIEALGLRRDVEYAQSSMLLHAHRRDDDADYFFFANDAVSKKGSTGSRIRHDVTLTGHVRGAVPHLLDPWTGSVTPLAAYTRTEDGRIRLTVDLAPGAVSIVRLSRPTGGVFAQHVTATHADEVVTADGRTFEVRAAAAGVYRTTFDNGRSVNAVVRMVPAPFALESWKLDVEDWQPGSKATETVRVRHQLSLPDGLLPWSQIIGLEDVSGVGTYRAAFTLGEEWTEGTGARLELGEVCDTFRIRVNGRDLPPADQVTRVVDLGSRLRQGSNTVEVEVATTLLNRLRVADAPVFGAATRQAYGLLGPVRVVPYGTATVHA</sequence>
<keyword evidence="2" id="KW-0378">Hydrolase</keyword>
<dbReference type="PANTHER" id="PTHR36848">
    <property type="entry name" value="DNA-BINDING PROTEIN (PUTATIVE SECRETED PROTEIN)-RELATED"/>
    <property type="match status" value="1"/>
</dbReference>
<protein>
    <submittedName>
        <fullName evidence="2">Glycosyl hydrolase</fullName>
    </submittedName>
</protein>
<evidence type="ECO:0000256" key="1">
    <source>
        <dbReference type="SAM" id="SignalP"/>
    </source>
</evidence>
<organism evidence="2 3">
    <name type="scientific">Streptomyces yanii</name>
    <dbReference type="NCBI Taxonomy" id="78510"/>
    <lineage>
        <taxon>Bacteria</taxon>
        <taxon>Bacillati</taxon>
        <taxon>Actinomycetota</taxon>
        <taxon>Actinomycetes</taxon>
        <taxon>Kitasatosporales</taxon>
        <taxon>Streptomycetaceae</taxon>
        <taxon>Streptomyces</taxon>
    </lineage>
</organism>
<dbReference type="Gene3D" id="2.60.120.260">
    <property type="entry name" value="Galactose-binding domain-like"/>
    <property type="match status" value="1"/>
</dbReference>
<feature type="signal peptide" evidence="1">
    <location>
        <begin position="1"/>
        <end position="26"/>
    </location>
</feature>
<accession>A0ABV5R4Y9</accession>
<dbReference type="Proteomes" id="UP001589710">
    <property type="component" value="Unassembled WGS sequence"/>
</dbReference>
<keyword evidence="1" id="KW-0732">Signal</keyword>
<proteinExistence type="predicted"/>
<dbReference type="RefSeq" id="WP_345517166.1">
    <property type="nucleotide sequence ID" value="NZ_BAAAXD010000044.1"/>
</dbReference>
<dbReference type="InterPro" id="IPR053161">
    <property type="entry name" value="Ulvan_degrading_GH"/>
</dbReference>
<dbReference type="GO" id="GO:0016787">
    <property type="term" value="F:hydrolase activity"/>
    <property type="evidence" value="ECO:0007669"/>
    <property type="project" value="UniProtKB-KW"/>
</dbReference>
<dbReference type="PROSITE" id="PS51318">
    <property type="entry name" value="TAT"/>
    <property type="match status" value="1"/>
</dbReference>
<feature type="chain" id="PRO_5045769113" evidence="1">
    <location>
        <begin position="27"/>
        <end position="991"/>
    </location>
</feature>
<reference evidence="2 3" key="1">
    <citation type="submission" date="2024-09" db="EMBL/GenBank/DDBJ databases">
        <authorList>
            <person name="Sun Q."/>
            <person name="Mori K."/>
        </authorList>
    </citation>
    <scope>NUCLEOTIDE SEQUENCE [LARGE SCALE GENOMIC DNA]</scope>
    <source>
        <strain evidence="2 3">JCM 3331</strain>
    </source>
</reference>
<evidence type="ECO:0000313" key="3">
    <source>
        <dbReference type="Proteomes" id="UP001589710"/>
    </source>
</evidence>
<dbReference type="InterPro" id="IPR006311">
    <property type="entry name" value="TAT_signal"/>
</dbReference>
<name>A0ABV5R4Y9_9ACTN</name>
<comment type="caution">
    <text evidence="2">The sequence shown here is derived from an EMBL/GenBank/DDBJ whole genome shotgun (WGS) entry which is preliminary data.</text>
</comment>
<dbReference type="EMBL" id="JBHMCG010000031">
    <property type="protein sequence ID" value="MFB9572034.1"/>
    <property type="molecule type" value="Genomic_DNA"/>
</dbReference>
<dbReference type="InterPro" id="IPR008979">
    <property type="entry name" value="Galactose-bd-like_sf"/>
</dbReference>